<feature type="domain" description="Carbohydrate kinase PfkB" evidence="3">
    <location>
        <begin position="13"/>
        <end position="259"/>
    </location>
</feature>
<reference evidence="4" key="2">
    <citation type="submission" date="2020-09" db="EMBL/GenBank/DDBJ databases">
        <authorList>
            <person name="Sun Q."/>
            <person name="Zhou Y."/>
        </authorList>
    </citation>
    <scope>NUCLEOTIDE SEQUENCE</scope>
    <source>
        <strain evidence="4">CGMCC 4.7299</strain>
    </source>
</reference>
<evidence type="ECO:0000313" key="5">
    <source>
        <dbReference type="Proteomes" id="UP000656042"/>
    </source>
</evidence>
<evidence type="ECO:0000313" key="4">
    <source>
        <dbReference type="EMBL" id="GGK79497.1"/>
    </source>
</evidence>
<keyword evidence="1" id="KW-0808">Transferase</keyword>
<dbReference type="PANTHER" id="PTHR10584">
    <property type="entry name" value="SUGAR KINASE"/>
    <property type="match status" value="1"/>
</dbReference>
<evidence type="ECO:0000256" key="2">
    <source>
        <dbReference type="ARBA" id="ARBA00022777"/>
    </source>
</evidence>
<keyword evidence="2" id="KW-0418">Kinase</keyword>
<sequence>MTRLGVVGNISRDTAGHPEHQHHLLGGAALYVALAAARAAVTSAPVSVIGHDLANELQRPEPARLDLSRIATVDQPSCRFHLTYDQQGTLTSVEASYGAAEHLTAHALEYLNGFEHVHVCCRRPLDPAPVLAALAGREQDFSVDFITASAGRMIAAAAPFLPHARIVFTDVSEHATLAHLVNLEGLRTVTVTDGPRPASLYRRGRLAARATVQPSPALEVTGAGDTFTGTFLARVLNGVPEELALHHAAQAATSRVANLGITLHPQPP</sequence>
<dbReference type="Proteomes" id="UP000656042">
    <property type="component" value="Unassembled WGS sequence"/>
</dbReference>
<dbReference type="EMBL" id="BMMX01000002">
    <property type="protein sequence ID" value="GGK79497.1"/>
    <property type="molecule type" value="Genomic_DNA"/>
</dbReference>
<dbReference type="InterPro" id="IPR011611">
    <property type="entry name" value="PfkB_dom"/>
</dbReference>
<dbReference type="AlphaFoldDB" id="A0A8J3BXG1"/>
<evidence type="ECO:0000259" key="3">
    <source>
        <dbReference type="Pfam" id="PF00294"/>
    </source>
</evidence>
<dbReference type="InterPro" id="IPR029056">
    <property type="entry name" value="Ribokinase-like"/>
</dbReference>
<name>A0A8J3BXG1_9ACTN</name>
<protein>
    <recommendedName>
        <fullName evidence="3">Carbohydrate kinase PfkB domain-containing protein</fullName>
    </recommendedName>
</protein>
<accession>A0A8J3BXG1</accession>
<gene>
    <name evidence="4" type="ORF">GCM10012284_11880</name>
</gene>
<reference evidence="4" key="1">
    <citation type="journal article" date="2014" name="Int. J. Syst. Evol. Microbiol.">
        <title>Complete genome sequence of Corynebacterium casei LMG S-19264T (=DSM 44701T), isolated from a smear-ripened cheese.</title>
        <authorList>
            <consortium name="US DOE Joint Genome Institute (JGI-PGF)"/>
            <person name="Walter F."/>
            <person name="Albersmeier A."/>
            <person name="Kalinowski J."/>
            <person name="Ruckert C."/>
        </authorList>
    </citation>
    <scope>NUCLEOTIDE SEQUENCE</scope>
    <source>
        <strain evidence="4">CGMCC 4.7299</strain>
    </source>
</reference>
<dbReference type="Gene3D" id="3.40.1190.20">
    <property type="match status" value="1"/>
</dbReference>
<dbReference type="PANTHER" id="PTHR10584:SF166">
    <property type="entry name" value="RIBOKINASE"/>
    <property type="match status" value="1"/>
</dbReference>
<dbReference type="Pfam" id="PF00294">
    <property type="entry name" value="PfkB"/>
    <property type="match status" value="1"/>
</dbReference>
<keyword evidence="5" id="KW-1185">Reference proteome</keyword>
<proteinExistence type="predicted"/>
<organism evidence="4 5">
    <name type="scientific">Mangrovihabitans endophyticus</name>
    <dbReference type="NCBI Taxonomy" id="1751298"/>
    <lineage>
        <taxon>Bacteria</taxon>
        <taxon>Bacillati</taxon>
        <taxon>Actinomycetota</taxon>
        <taxon>Actinomycetes</taxon>
        <taxon>Micromonosporales</taxon>
        <taxon>Micromonosporaceae</taxon>
        <taxon>Mangrovihabitans</taxon>
    </lineage>
</organism>
<dbReference type="SUPFAM" id="SSF53613">
    <property type="entry name" value="Ribokinase-like"/>
    <property type="match status" value="1"/>
</dbReference>
<comment type="caution">
    <text evidence="4">The sequence shown here is derived from an EMBL/GenBank/DDBJ whole genome shotgun (WGS) entry which is preliminary data.</text>
</comment>
<evidence type="ECO:0000256" key="1">
    <source>
        <dbReference type="ARBA" id="ARBA00022679"/>
    </source>
</evidence>
<dbReference type="GO" id="GO:0016301">
    <property type="term" value="F:kinase activity"/>
    <property type="evidence" value="ECO:0007669"/>
    <property type="project" value="UniProtKB-KW"/>
</dbReference>